<evidence type="ECO:0000313" key="4">
    <source>
        <dbReference type="Proteomes" id="UP000051952"/>
    </source>
</evidence>
<dbReference type="CDD" id="cd00167">
    <property type="entry name" value="SANT"/>
    <property type="match status" value="2"/>
</dbReference>
<dbReference type="AlphaFoldDB" id="A0A0S4KI36"/>
<dbReference type="InterPro" id="IPR001005">
    <property type="entry name" value="SANT/Myb"/>
</dbReference>
<dbReference type="SUPFAM" id="SSF46689">
    <property type="entry name" value="Homeodomain-like"/>
    <property type="match status" value="1"/>
</dbReference>
<dbReference type="SMART" id="SM00271">
    <property type="entry name" value="DnaJ"/>
    <property type="match status" value="1"/>
</dbReference>
<dbReference type="PANTHER" id="PTHR43999">
    <property type="entry name" value="DNAJ HOMOLOG SUBFAMILY C MEMBER 2"/>
    <property type="match status" value="1"/>
</dbReference>
<dbReference type="GO" id="GO:0030544">
    <property type="term" value="F:Hsp70 protein binding"/>
    <property type="evidence" value="ECO:0007669"/>
    <property type="project" value="InterPro"/>
</dbReference>
<dbReference type="InterPro" id="IPR044634">
    <property type="entry name" value="Zuotin/DnaJC2"/>
</dbReference>
<dbReference type="Gene3D" id="1.10.10.60">
    <property type="entry name" value="Homeodomain-like"/>
    <property type="match status" value="2"/>
</dbReference>
<dbReference type="OMA" id="SFWYDFD"/>
<proteinExistence type="predicted"/>
<dbReference type="InterPro" id="IPR018253">
    <property type="entry name" value="DnaJ_domain_CS"/>
</dbReference>
<dbReference type="PROSITE" id="PS00636">
    <property type="entry name" value="DNAJ_1"/>
    <property type="match status" value="1"/>
</dbReference>
<dbReference type="Gene3D" id="1.10.287.110">
    <property type="entry name" value="DnaJ domain"/>
    <property type="match status" value="1"/>
</dbReference>
<accession>A0A0S4KI36</accession>
<feature type="domain" description="J" evidence="2">
    <location>
        <begin position="106"/>
        <end position="171"/>
    </location>
</feature>
<feature type="compositionally biased region" description="Basic and acidic residues" evidence="1">
    <location>
        <begin position="66"/>
        <end position="76"/>
    </location>
</feature>
<dbReference type="Proteomes" id="UP000051952">
    <property type="component" value="Unassembled WGS sequence"/>
</dbReference>
<dbReference type="PANTHER" id="PTHR43999:SF1">
    <property type="entry name" value="DNAJ HOMOLOG SUBFAMILY C MEMBER 2"/>
    <property type="match status" value="1"/>
</dbReference>
<gene>
    <name evidence="3" type="ORF">BSAL_60890</name>
</gene>
<dbReference type="EMBL" id="CYKH01000281">
    <property type="protein sequence ID" value="CUI12704.1"/>
    <property type="molecule type" value="Genomic_DNA"/>
</dbReference>
<feature type="region of interest" description="Disordered" evidence="1">
    <location>
        <begin position="269"/>
        <end position="332"/>
    </location>
</feature>
<feature type="region of interest" description="Disordered" evidence="1">
    <location>
        <begin position="60"/>
        <end position="97"/>
    </location>
</feature>
<dbReference type="InterPro" id="IPR036869">
    <property type="entry name" value="J_dom_sf"/>
</dbReference>
<dbReference type="GO" id="GO:0051083">
    <property type="term" value="P:'de novo' cotranslational protein folding"/>
    <property type="evidence" value="ECO:0007669"/>
    <property type="project" value="InterPro"/>
</dbReference>
<dbReference type="GO" id="GO:0005829">
    <property type="term" value="C:cytosol"/>
    <property type="evidence" value="ECO:0007669"/>
    <property type="project" value="TreeGrafter"/>
</dbReference>
<dbReference type="GO" id="GO:0043022">
    <property type="term" value="F:ribosome binding"/>
    <property type="evidence" value="ECO:0007669"/>
    <property type="project" value="InterPro"/>
</dbReference>
<dbReference type="VEuPathDB" id="TriTrypDB:BSAL_60890"/>
<dbReference type="GO" id="GO:0006450">
    <property type="term" value="P:regulation of translational fidelity"/>
    <property type="evidence" value="ECO:0007669"/>
    <property type="project" value="InterPro"/>
</dbReference>
<organism evidence="3 4">
    <name type="scientific">Bodo saltans</name>
    <name type="common">Flagellated protozoan</name>
    <dbReference type="NCBI Taxonomy" id="75058"/>
    <lineage>
        <taxon>Eukaryota</taxon>
        <taxon>Discoba</taxon>
        <taxon>Euglenozoa</taxon>
        <taxon>Kinetoplastea</taxon>
        <taxon>Metakinetoplastina</taxon>
        <taxon>Eubodonida</taxon>
        <taxon>Bodonidae</taxon>
        <taxon>Bodo</taxon>
    </lineage>
</organism>
<feature type="compositionally biased region" description="Basic and acidic residues" evidence="1">
    <location>
        <begin position="88"/>
        <end position="97"/>
    </location>
</feature>
<dbReference type="CDD" id="cd06257">
    <property type="entry name" value="DnaJ"/>
    <property type="match status" value="1"/>
</dbReference>
<dbReference type="PROSITE" id="PS50076">
    <property type="entry name" value="DNAJ_2"/>
    <property type="match status" value="1"/>
</dbReference>
<dbReference type="SUPFAM" id="SSF46565">
    <property type="entry name" value="Chaperone J-domain"/>
    <property type="match status" value="1"/>
</dbReference>
<evidence type="ECO:0000313" key="3">
    <source>
        <dbReference type="EMBL" id="CUI12704.1"/>
    </source>
</evidence>
<name>A0A0S4KI36_BODSA</name>
<dbReference type="OrthoDB" id="1690618at2759"/>
<keyword evidence="4" id="KW-1185">Reference proteome</keyword>
<dbReference type="Pfam" id="PF00226">
    <property type="entry name" value="DnaJ"/>
    <property type="match status" value="1"/>
</dbReference>
<dbReference type="Pfam" id="PF21884">
    <property type="entry name" value="ZUO1-like_ZHD"/>
    <property type="match status" value="1"/>
</dbReference>
<sequence length="622" mass="70673">MSTTTATLTLSAPLPVITSSDFAKLPAFSGAAAVIKSSTCEPVGSIFQRRLELQQFLERGLSEGGDTPKKGHKDPNSTEGGTSPTGTREGKNKKTVKLSEEDLEVDWYDLLNLPNAEGSSEEQVRTAYRRRCLETHPDKQADKSDELFKKVQRAFEILGDPDARRAYDSSRPFDDTIPDDKVSEENFYEFFGPVFERNKKWSIHPLPSLGDETTTIKNIERFYDSWLHFHSWRDFSHECRDELENIDEGMCREEKRFYQRENDRVLNQMRRQEQKRVRTLVDRARTNDPRLRKKREEEEAKREAEKREREAEKQRLIDEHHRRRNEQLEAERKAQEEQKRAIVDAKSIVKTIAQNLFQYLDSVSLLDRTKTNMLLPNVVRQPNIQWFFSKANVEEAEEMLKTVTEASTTPEGTDVPAVLEFNRLIEEKEQRIGVSRYGEPIKKKPVTAVPVAAAAAEKPKVVAKEVVAAKSWSEDDVILLQKAIAKYPGGTVDRWRRIAVMMREKFTEEEVLVKTKELESAPKGGGIHTAGTPAPDATPVAEVAAAATTDAATPAAPAAPTGDATTVEDWTPKQQKQLEVGLRDLKDYKEKDKFQKVAAGVEGKTAKQCFDRYKFLCTLKKS</sequence>
<evidence type="ECO:0000259" key="2">
    <source>
        <dbReference type="PROSITE" id="PS50076"/>
    </source>
</evidence>
<dbReference type="SMART" id="SM00717">
    <property type="entry name" value="SANT"/>
    <property type="match status" value="2"/>
</dbReference>
<dbReference type="InterPro" id="IPR001623">
    <property type="entry name" value="DnaJ_domain"/>
</dbReference>
<evidence type="ECO:0000256" key="1">
    <source>
        <dbReference type="SAM" id="MobiDB-lite"/>
    </source>
</evidence>
<dbReference type="InterPro" id="IPR009057">
    <property type="entry name" value="Homeodomain-like_sf"/>
</dbReference>
<protein>
    <submittedName>
        <fullName evidence="3">DNA-J protein, putative</fullName>
    </submittedName>
</protein>
<feature type="compositionally biased region" description="Polar residues" evidence="1">
    <location>
        <begin position="77"/>
        <end position="86"/>
    </location>
</feature>
<dbReference type="InterPro" id="IPR054076">
    <property type="entry name" value="ZUO1-like_ZHD"/>
</dbReference>
<reference evidence="4" key="1">
    <citation type="submission" date="2015-09" db="EMBL/GenBank/DDBJ databases">
        <authorList>
            <consortium name="Pathogen Informatics"/>
        </authorList>
    </citation>
    <scope>NUCLEOTIDE SEQUENCE [LARGE SCALE GENOMIC DNA]</scope>
    <source>
        <strain evidence="4">Lake Konstanz</strain>
    </source>
</reference>
<dbReference type="Pfam" id="PF23082">
    <property type="entry name" value="Myb_DNA-binding_2"/>
    <property type="match status" value="1"/>
</dbReference>